<accession>A0A9X2B4D9</accession>
<evidence type="ECO:0000256" key="1">
    <source>
        <dbReference type="SAM" id="Phobius"/>
    </source>
</evidence>
<evidence type="ECO:0000313" key="2">
    <source>
        <dbReference type="EMBL" id="MCJ8014519.1"/>
    </source>
</evidence>
<name>A0A9X2B4D9_9BACL</name>
<dbReference type="EMBL" id="JALIRP010000012">
    <property type="protein sequence ID" value="MCJ8014519.1"/>
    <property type="molecule type" value="Genomic_DNA"/>
</dbReference>
<feature type="transmembrane region" description="Helical" evidence="1">
    <location>
        <begin position="45"/>
        <end position="62"/>
    </location>
</feature>
<keyword evidence="1" id="KW-1133">Transmembrane helix</keyword>
<proteinExistence type="predicted"/>
<protein>
    <submittedName>
        <fullName evidence="2">Uncharacterized protein</fullName>
    </submittedName>
</protein>
<evidence type="ECO:0000313" key="3">
    <source>
        <dbReference type="Proteomes" id="UP001139347"/>
    </source>
</evidence>
<reference evidence="2" key="1">
    <citation type="submission" date="2022-04" db="EMBL/GenBank/DDBJ databases">
        <title>Paenibacillus mangrovi sp. nov., a novel endophytic bacterium isolated from bark of Kandelia candel.</title>
        <authorList>
            <person name="Tuo L."/>
        </authorList>
    </citation>
    <scope>NUCLEOTIDE SEQUENCE</scope>
    <source>
        <strain evidence="2">KQZ6P-2</strain>
    </source>
</reference>
<sequence>MSVTYVDTTNISTEMFITVLLFLIVIAPLFSLAILRFFQGKKKSGFLLIGTGFVVYLVYKVSMNLLF</sequence>
<organism evidence="2 3">
    <name type="scientific">Paenibacillus mangrovi</name>
    <dbReference type="NCBI Taxonomy" id="2931978"/>
    <lineage>
        <taxon>Bacteria</taxon>
        <taxon>Bacillati</taxon>
        <taxon>Bacillota</taxon>
        <taxon>Bacilli</taxon>
        <taxon>Bacillales</taxon>
        <taxon>Paenibacillaceae</taxon>
        <taxon>Paenibacillus</taxon>
    </lineage>
</organism>
<comment type="caution">
    <text evidence="2">The sequence shown here is derived from an EMBL/GenBank/DDBJ whole genome shotgun (WGS) entry which is preliminary data.</text>
</comment>
<dbReference type="Proteomes" id="UP001139347">
    <property type="component" value="Unassembled WGS sequence"/>
</dbReference>
<dbReference type="AlphaFoldDB" id="A0A9X2B4D9"/>
<keyword evidence="1" id="KW-0812">Transmembrane</keyword>
<keyword evidence="3" id="KW-1185">Reference proteome</keyword>
<gene>
    <name evidence="2" type="ORF">MUG84_22725</name>
</gene>
<dbReference type="RefSeq" id="WP_244729280.1">
    <property type="nucleotide sequence ID" value="NZ_JALIRP010000012.1"/>
</dbReference>
<feature type="transmembrane region" description="Helical" evidence="1">
    <location>
        <begin position="15"/>
        <end position="38"/>
    </location>
</feature>
<keyword evidence="1" id="KW-0472">Membrane</keyword>